<name>A0ACC2P6K3_9HYME</name>
<evidence type="ECO:0000313" key="1">
    <source>
        <dbReference type="EMBL" id="KAJ8679052.1"/>
    </source>
</evidence>
<dbReference type="EMBL" id="CM056742">
    <property type="protein sequence ID" value="KAJ8679052.1"/>
    <property type="molecule type" value="Genomic_DNA"/>
</dbReference>
<reference evidence="1" key="1">
    <citation type="submission" date="2023-04" db="EMBL/GenBank/DDBJ databases">
        <title>A chromosome-level genome assembly of the parasitoid wasp Eretmocerus hayati.</title>
        <authorList>
            <person name="Zhong Y."/>
            <person name="Liu S."/>
            <person name="Liu Y."/>
        </authorList>
    </citation>
    <scope>NUCLEOTIDE SEQUENCE</scope>
    <source>
        <strain evidence="1">ZJU_SS_LIU_2023</strain>
    </source>
</reference>
<accession>A0ACC2P6K3</accession>
<sequence length="134" mass="15380">MSTKTKSSDDEKLGSKSKLKNVSSDGSSASSIVLEDEACKQPEKPAPRIKRVPGNDPRFQQINQTTRCFVMYVDFHHCENILGKGHEACTWFQDVYKCVCPNEWIERWDGYVEEGRMFWHKKADFAKGPYGKVE</sequence>
<proteinExistence type="predicted"/>
<protein>
    <submittedName>
        <fullName evidence="1">Uncharacterized protein</fullName>
    </submittedName>
</protein>
<gene>
    <name evidence="1" type="ORF">QAD02_014839</name>
</gene>
<organism evidence="1 2">
    <name type="scientific">Eretmocerus hayati</name>
    <dbReference type="NCBI Taxonomy" id="131215"/>
    <lineage>
        <taxon>Eukaryota</taxon>
        <taxon>Metazoa</taxon>
        <taxon>Ecdysozoa</taxon>
        <taxon>Arthropoda</taxon>
        <taxon>Hexapoda</taxon>
        <taxon>Insecta</taxon>
        <taxon>Pterygota</taxon>
        <taxon>Neoptera</taxon>
        <taxon>Endopterygota</taxon>
        <taxon>Hymenoptera</taxon>
        <taxon>Apocrita</taxon>
        <taxon>Proctotrupomorpha</taxon>
        <taxon>Chalcidoidea</taxon>
        <taxon>Aphelinidae</taxon>
        <taxon>Aphelininae</taxon>
        <taxon>Eretmocerus</taxon>
    </lineage>
</organism>
<comment type="caution">
    <text evidence="1">The sequence shown here is derived from an EMBL/GenBank/DDBJ whole genome shotgun (WGS) entry which is preliminary data.</text>
</comment>
<keyword evidence="2" id="KW-1185">Reference proteome</keyword>
<evidence type="ECO:0000313" key="2">
    <source>
        <dbReference type="Proteomes" id="UP001239111"/>
    </source>
</evidence>
<dbReference type="Proteomes" id="UP001239111">
    <property type="component" value="Chromosome 2"/>
</dbReference>